<evidence type="ECO:0000256" key="3">
    <source>
        <dbReference type="ARBA" id="ARBA00016219"/>
    </source>
</evidence>
<evidence type="ECO:0000256" key="1">
    <source>
        <dbReference type="ARBA" id="ARBA00006541"/>
    </source>
</evidence>
<dbReference type="EMBL" id="FQVU01000005">
    <property type="protein sequence ID" value="SHH34023.1"/>
    <property type="molecule type" value="Genomic_DNA"/>
</dbReference>
<protein>
    <recommendedName>
        <fullName evidence="3">Mannitol-1-phosphate 5-dehydrogenase</fullName>
        <ecNumber evidence="2">1.1.1.17</ecNumber>
    </recommendedName>
</protein>
<keyword evidence="10" id="KW-1185">Reference proteome</keyword>
<dbReference type="GO" id="GO:0019594">
    <property type="term" value="P:mannitol metabolic process"/>
    <property type="evidence" value="ECO:0007669"/>
    <property type="project" value="InterPro"/>
</dbReference>
<dbReference type="InterPro" id="IPR013328">
    <property type="entry name" value="6PGD_dom2"/>
</dbReference>
<dbReference type="SUPFAM" id="SSF51735">
    <property type="entry name" value="NAD(P)-binding Rossmann-fold domains"/>
    <property type="match status" value="1"/>
</dbReference>
<dbReference type="Gene3D" id="3.40.50.720">
    <property type="entry name" value="NAD(P)-binding Rossmann-like Domain"/>
    <property type="match status" value="1"/>
</dbReference>
<evidence type="ECO:0000259" key="7">
    <source>
        <dbReference type="Pfam" id="PF01232"/>
    </source>
</evidence>
<dbReference type="PROSITE" id="PS00974">
    <property type="entry name" value="MANNITOL_DHGENASE"/>
    <property type="match status" value="1"/>
</dbReference>
<keyword evidence="5" id="KW-0520">NAD</keyword>
<feature type="domain" description="Mannitol dehydrogenase N-terminal" evidence="7">
    <location>
        <begin position="3"/>
        <end position="205"/>
    </location>
</feature>
<dbReference type="Pfam" id="PF01232">
    <property type="entry name" value="Mannitol_dh"/>
    <property type="match status" value="1"/>
</dbReference>
<evidence type="ECO:0000256" key="4">
    <source>
        <dbReference type="ARBA" id="ARBA00023002"/>
    </source>
</evidence>
<evidence type="ECO:0000256" key="6">
    <source>
        <dbReference type="ARBA" id="ARBA00048615"/>
    </source>
</evidence>
<dbReference type="Pfam" id="PF08125">
    <property type="entry name" value="Mannitol_dh_C"/>
    <property type="match status" value="1"/>
</dbReference>
<dbReference type="InterPro" id="IPR050988">
    <property type="entry name" value="Mannitol_DH/Oxidoreductase"/>
</dbReference>
<dbReference type="InterPro" id="IPR013131">
    <property type="entry name" value="Mannitol_DH_N"/>
</dbReference>
<evidence type="ECO:0000256" key="2">
    <source>
        <dbReference type="ARBA" id="ARBA00012939"/>
    </source>
</evidence>
<name>A0A1M5S7W3_9ACTN</name>
<comment type="similarity">
    <text evidence="1">Belongs to the mannitol dehydrogenase family.</text>
</comment>
<accession>A0A1M5S7W3</accession>
<dbReference type="OrthoDB" id="271711at2"/>
<dbReference type="InterPro" id="IPR008927">
    <property type="entry name" value="6-PGluconate_DH-like_C_sf"/>
</dbReference>
<dbReference type="PANTHER" id="PTHR43362">
    <property type="entry name" value="MANNITOL DEHYDROGENASE DSF1-RELATED"/>
    <property type="match status" value="1"/>
</dbReference>
<dbReference type="PRINTS" id="PR00084">
    <property type="entry name" value="MTLDHDRGNASE"/>
</dbReference>
<dbReference type="AlphaFoldDB" id="A0A1M5S7W3"/>
<dbReference type="InterPro" id="IPR000669">
    <property type="entry name" value="Mannitol_DH"/>
</dbReference>
<evidence type="ECO:0000313" key="10">
    <source>
        <dbReference type="Proteomes" id="UP000186132"/>
    </source>
</evidence>
<dbReference type="SUPFAM" id="SSF48179">
    <property type="entry name" value="6-phosphogluconate dehydrogenase C-terminal domain-like"/>
    <property type="match status" value="1"/>
</dbReference>
<dbReference type="Proteomes" id="UP000186132">
    <property type="component" value="Unassembled WGS sequence"/>
</dbReference>
<comment type="catalytic activity">
    <reaction evidence="6">
        <text>D-mannitol 1-phosphate + NAD(+) = beta-D-fructose 6-phosphate + NADH + H(+)</text>
        <dbReference type="Rhea" id="RHEA:19661"/>
        <dbReference type="ChEBI" id="CHEBI:15378"/>
        <dbReference type="ChEBI" id="CHEBI:57540"/>
        <dbReference type="ChEBI" id="CHEBI:57634"/>
        <dbReference type="ChEBI" id="CHEBI:57945"/>
        <dbReference type="ChEBI" id="CHEBI:61381"/>
        <dbReference type="EC" id="1.1.1.17"/>
    </reaction>
</comment>
<dbReference type="PANTHER" id="PTHR43362:SF1">
    <property type="entry name" value="MANNITOL DEHYDROGENASE 2-RELATED"/>
    <property type="match status" value="1"/>
</dbReference>
<evidence type="ECO:0000313" key="9">
    <source>
        <dbReference type="EMBL" id="SHH34023.1"/>
    </source>
</evidence>
<reference evidence="9 10" key="1">
    <citation type="submission" date="2016-11" db="EMBL/GenBank/DDBJ databases">
        <authorList>
            <person name="Jaros S."/>
            <person name="Januszkiewicz K."/>
            <person name="Wedrychowicz H."/>
        </authorList>
    </citation>
    <scope>NUCLEOTIDE SEQUENCE [LARGE SCALE GENOMIC DNA]</scope>
    <source>
        <strain evidence="9 10">DSM 45627</strain>
    </source>
</reference>
<dbReference type="InterPro" id="IPR036291">
    <property type="entry name" value="NAD(P)-bd_dom_sf"/>
</dbReference>
<feature type="domain" description="Mannitol dehydrogenase C-terminal" evidence="8">
    <location>
        <begin position="214"/>
        <end position="358"/>
    </location>
</feature>
<keyword evidence="4" id="KW-0560">Oxidoreductase</keyword>
<dbReference type="RefSeq" id="WP_159440903.1">
    <property type="nucleotide sequence ID" value="NZ_FQVU01000005.1"/>
</dbReference>
<proteinExistence type="inferred from homology"/>
<dbReference type="InterPro" id="IPR013118">
    <property type="entry name" value="Mannitol_DH_C"/>
</dbReference>
<dbReference type="Gene3D" id="1.10.1040.10">
    <property type="entry name" value="N-(1-d-carboxylethyl)-l-norvaline Dehydrogenase, domain 2"/>
    <property type="match status" value="1"/>
</dbReference>
<dbReference type="STRING" id="1206085.SAMN05443575_3750"/>
<organism evidence="9 10">
    <name type="scientific">Jatrophihabitans endophyticus</name>
    <dbReference type="NCBI Taxonomy" id="1206085"/>
    <lineage>
        <taxon>Bacteria</taxon>
        <taxon>Bacillati</taxon>
        <taxon>Actinomycetota</taxon>
        <taxon>Actinomycetes</taxon>
        <taxon>Jatrophihabitantales</taxon>
        <taxon>Jatrophihabitantaceae</taxon>
        <taxon>Jatrophihabitans</taxon>
    </lineage>
</organism>
<dbReference type="GO" id="GO:0008926">
    <property type="term" value="F:mannitol-1-phosphate 5-dehydrogenase activity"/>
    <property type="evidence" value="ECO:0007669"/>
    <property type="project" value="UniProtKB-EC"/>
</dbReference>
<gene>
    <name evidence="9" type="ORF">SAMN05443575_3750</name>
</gene>
<evidence type="ECO:0000256" key="5">
    <source>
        <dbReference type="ARBA" id="ARBA00023027"/>
    </source>
</evidence>
<dbReference type="InterPro" id="IPR023027">
    <property type="entry name" value="Mannitol_DH_CS"/>
</dbReference>
<dbReference type="EC" id="1.1.1.17" evidence="2"/>
<evidence type="ECO:0000259" key="8">
    <source>
        <dbReference type="Pfam" id="PF08125"/>
    </source>
</evidence>
<sequence length="416" mass="44560">MTRIVHLGLGSFHRAHQAVYTAAAGGDWSITGVAHRSRRVVDALRAQQLHYTVLTVDGERVEVEPVDVLDDALVAADEPDTVVARIADPATTVVTLTITEAGYTADGAMLALLRDGLARRRGAPITVISCDNLADNGGVLRGLLPGLDGVAFPSTMVDRIVPRTTDEHVRLAREAGFEDAVPVPAEPFRQWVLQPQFASAHPDWARAGVTLTDDVAAWEAVKVRLLNGTHSLLAYLGLLRGHELIADAIDDVVIRRAADALGDEYQATLRVPAGLDVTAYRAQLRRRFGNRALGHRTEQVGSDGSLKLVQRIPAPVRWHLDRGSVPPLLALSVAAFLRCRTPGVELAGSPGDPRAAEIAALIGRAHDERELARTAVTRLFGELGPSFADRVGDLLRALRTGGTDDAVAEALGTVRT</sequence>